<feature type="compositionally biased region" description="Basic and acidic residues" evidence="1">
    <location>
        <begin position="98"/>
        <end position="107"/>
    </location>
</feature>
<dbReference type="EMBL" id="NKCL01000318">
    <property type="protein sequence ID" value="RSL76011.1"/>
    <property type="molecule type" value="Genomic_DNA"/>
</dbReference>
<dbReference type="AlphaFoldDB" id="A0A428RET0"/>
<proteinExistence type="predicted"/>
<evidence type="ECO:0000313" key="3">
    <source>
        <dbReference type="Proteomes" id="UP000287972"/>
    </source>
</evidence>
<evidence type="ECO:0000256" key="1">
    <source>
        <dbReference type="SAM" id="MobiDB-lite"/>
    </source>
</evidence>
<sequence>MSAPRAGARIAFPCHYRGWPSVQKLRGDHVPKMQDSAATKAKLLSSGHWGPLEVKGGHMEGGRLGKGSPRGTERVENPVRRKDNVSRESSIFLAAAQNRERSGSLAS</sequence>
<reference evidence="2 3" key="1">
    <citation type="submission" date="2017-06" db="EMBL/GenBank/DDBJ databases">
        <title>Comparative genomic analysis of Ambrosia Fusariam Clade fungi.</title>
        <authorList>
            <person name="Stajich J.E."/>
            <person name="Carrillo J."/>
            <person name="Kijimoto T."/>
            <person name="Eskalen A."/>
            <person name="O'Donnell K."/>
            <person name="Kasson M."/>
        </authorList>
    </citation>
    <scope>NUCLEOTIDE SEQUENCE [LARGE SCALE GENOMIC DNA]</scope>
    <source>
        <strain evidence="2 3">NRRL62606</strain>
    </source>
</reference>
<keyword evidence="3" id="KW-1185">Reference proteome</keyword>
<feature type="compositionally biased region" description="Basic and acidic residues" evidence="1">
    <location>
        <begin position="71"/>
        <end position="86"/>
    </location>
</feature>
<dbReference type="Proteomes" id="UP000287972">
    <property type="component" value="Unassembled WGS sequence"/>
</dbReference>
<name>A0A428RET0_9HYPO</name>
<evidence type="ECO:0000313" key="2">
    <source>
        <dbReference type="EMBL" id="RSL76011.1"/>
    </source>
</evidence>
<protein>
    <submittedName>
        <fullName evidence="2">Uncharacterized protein</fullName>
    </submittedName>
</protein>
<organism evidence="2 3">
    <name type="scientific">Fusarium floridanum</name>
    <dbReference type="NCBI Taxonomy" id="1325733"/>
    <lineage>
        <taxon>Eukaryota</taxon>
        <taxon>Fungi</taxon>
        <taxon>Dikarya</taxon>
        <taxon>Ascomycota</taxon>
        <taxon>Pezizomycotina</taxon>
        <taxon>Sordariomycetes</taxon>
        <taxon>Hypocreomycetidae</taxon>
        <taxon>Hypocreales</taxon>
        <taxon>Nectriaceae</taxon>
        <taxon>Fusarium</taxon>
        <taxon>Fusarium solani species complex</taxon>
    </lineage>
</organism>
<comment type="caution">
    <text evidence="2">The sequence shown here is derived from an EMBL/GenBank/DDBJ whole genome shotgun (WGS) entry which is preliminary data.</text>
</comment>
<gene>
    <name evidence="2" type="ORF">CEP51_010338</name>
</gene>
<accession>A0A428RET0</accession>
<feature type="region of interest" description="Disordered" evidence="1">
    <location>
        <begin position="48"/>
        <end position="107"/>
    </location>
</feature>